<dbReference type="GO" id="GO:0004519">
    <property type="term" value="F:endonuclease activity"/>
    <property type="evidence" value="ECO:0007669"/>
    <property type="project" value="UniProtKB-KW"/>
</dbReference>
<keyword evidence="2" id="KW-0255">Endonuclease</keyword>
<dbReference type="SUPFAM" id="SSF52980">
    <property type="entry name" value="Restriction endonuclease-like"/>
    <property type="match status" value="1"/>
</dbReference>
<dbReference type="InterPro" id="IPR011335">
    <property type="entry name" value="Restrct_endonuc-II-like"/>
</dbReference>
<dbReference type="PANTHER" id="PTHR35400">
    <property type="entry name" value="SLR1083 PROTEIN"/>
    <property type="match status" value="1"/>
</dbReference>
<dbReference type="InterPro" id="IPR012296">
    <property type="entry name" value="Nuclease_put_TT1808"/>
</dbReference>
<protein>
    <submittedName>
        <fullName evidence="2">Uma2 family endonuclease</fullName>
    </submittedName>
</protein>
<sequence>MGAAMAAEAAEHWEKATPDNWMYPPPGGWTYDQVKELVLPFDWDLVDGAIVARGMTSQWHDDVRDGLLVALRQAVRPPYRVNSERCVLFGPKNPTKPDVVVFNSEGFDRHSVDCLPVQRVVLAVEVVSEGSRSDDRFRKPGMYADAGIECFWRVELGEEDVPELHEYWLDHEKGRYEPRPDRPVHIGRLRTHVPFPIEVDLRGLVE</sequence>
<comment type="caution">
    <text evidence="2">The sequence shown here is derived from an EMBL/GenBank/DDBJ whole genome shotgun (WGS) entry which is preliminary data.</text>
</comment>
<dbReference type="InterPro" id="IPR008538">
    <property type="entry name" value="Uma2"/>
</dbReference>
<dbReference type="Pfam" id="PF05685">
    <property type="entry name" value="Uma2"/>
    <property type="match status" value="1"/>
</dbReference>
<reference evidence="3" key="1">
    <citation type="journal article" date="2019" name="Int. J. Syst. Evol. Microbiol.">
        <title>The Global Catalogue of Microorganisms (GCM) 10K type strain sequencing project: providing services to taxonomists for standard genome sequencing and annotation.</title>
        <authorList>
            <consortium name="The Broad Institute Genomics Platform"/>
            <consortium name="The Broad Institute Genome Sequencing Center for Infectious Disease"/>
            <person name="Wu L."/>
            <person name="Ma J."/>
        </authorList>
    </citation>
    <scope>NUCLEOTIDE SEQUENCE [LARGE SCALE GENOMIC DNA]</scope>
    <source>
        <strain evidence="3">CGMCC 4.7304</strain>
    </source>
</reference>
<dbReference type="EMBL" id="JBHSPB010000021">
    <property type="protein sequence ID" value="MFC5723839.1"/>
    <property type="molecule type" value="Genomic_DNA"/>
</dbReference>
<name>A0ABW0Z4V7_9ACTN</name>
<proteinExistence type="predicted"/>
<dbReference type="PANTHER" id="PTHR35400:SF3">
    <property type="entry name" value="SLL1072 PROTEIN"/>
    <property type="match status" value="1"/>
</dbReference>
<dbReference type="CDD" id="cd06260">
    <property type="entry name" value="DUF820-like"/>
    <property type="match status" value="1"/>
</dbReference>
<evidence type="ECO:0000313" key="3">
    <source>
        <dbReference type="Proteomes" id="UP001596083"/>
    </source>
</evidence>
<dbReference type="Proteomes" id="UP001596083">
    <property type="component" value="Unassembled WGS sequence"/>
</dbReference>
<keyword evidence="2" id="KW-0540">Nuclease</keyword>
<keyword evidence="2" id="KW-0378">Hydrolase</keyword>
<dbReference type="Gene3D" id="3.90.1570.10">
    <property type="entry name" value="tt1808, chain A"/>
    <property type="match status" value="1"/>
</dbReference>
<evidence type="ECO:0000313" key="2">
    <source>
        <dbReference type="EMBL" id="MFC5723839.1"/>
    </source>
</evidence>
<organism evidence="2 3">
    <name type="scientific">Streptomyces gamaensis</name>
    <dbReference type="NCBI Taxonomy" id="1763542"/>
    <lineage>
        <taxon>Bacteria</taxon>
        <taxon>Bacillati</taxon>
        <taxon>Actinomycetota</taxon>
        <taxon>Actinomycetes</taxon>
        <taxon>Kitasatosporales</taxon>
        <taxon>Streptomycetaceae</taxon>
        <taxon>Streptomyces</taxon>
    </lineage>
</organism>
<evidence type="ECO:0000259" key="1">
    <source>
        <dbReference type="Pfam" id="PF05685"/>
    </source>
</evidence>
<gene>
    <name evidence="2" type="ORF">ACFP1Z_27100</name>
</gene>
<keyword evidence="3" id="KW-1185">Reference proteome</keyword>
<feature type="domain" description="Putative restriction endonuclease" evidence="1">
    <location>
        <begin position="42"/>
        <end position="160"/>
    </location>
</feature>
<accession>A0ABW0Z4V7</accession>